<evidence type="ECO:0000259" key="2">
    <source>
        <dbReference type="Pfam" id="PF14905"/>
    </source>
</evidence>
<dbReference type="EMBL" id="VBOY01000073">
    <property type="protein sequence ID" value="TMQ65268.1"/>
    <property type="molecule type" value="Genomic_DNA"/>
</dbReference>
<feature type="domain" description="Outer membrane protein beta-barrel" evidence="2">
    <location>
        <begin position="359"/>
        <end position="826"/>
    </location>
</feature>
<dbReference type="Pfam" id="PF14905">
    <property type="entry name" value="OMP_b-brl_3"/>
    <property type="match status" value="1"/>
</dbReference>
<feature type="region of interest" description="Disordered" evidence="1">
    <location>
        <begin position="323"/>
        <end position="345"/>
    </location>
</feature>
<keyword evidence="3" id="KW-0675">Receptor</keyword>
<dbReference type="SUPFAM" id="SSF56935">
    <property type="entry name" value="Porins"/>
    <property type="match status" value="1"/>
</dbReference>
<dbReference type="InterPro" id="IPR041700">
    <property type="entry name" value="OMP_b-brl_3"/>
</dbReference>
<name>A0A538TNV0_UNCEI</name>
<accession>A0A538TNV0</accession>
<evidence type="ECO:0000313" key="4">
    <source>
        <dbReference type="Proteomes" id="UP000316609"/>
    </source>
</evidence>
<reference evidence="3 4" key="1">
    <citation type="journal article" date="2019" name="Nat. Microbiol.">
        <title>Mediterranean grassland soil C-N compound turnover is dependent on rainfall and depth, and is mediated by genomically divergent microorganisms.</title>
        <authorList>
            <person name="Diamond S."/>
            <person name="Andeer P.F."/>
            <person name="Li Z."/>
            <person name="Crits-Christoph A."/>
            <person name="Burstein D."/>
            <person name="Anantharaman K."/>
            <person name="Lane K.R."/>
            <person name="Thomas B.C."/>
            <person name="Pan C."/>
            <person name="Northen T.R."/>
            <person name="Banfield J.F."/>
        </authorList>
    </citation>
    <scope>NUCLEOTIDE SEQUENCE [LARGE SCALE GENOMIC DNA]</scope>
    <source>
        <strain evidence="3">WS_8</strain>
    </source>
</reference>
<dbReference type="Proteomes" id="UP000316609">
    <property type="component" value="Unassembled WGS sequence"/>
</dbReference>
<comment type="caution">
    <text evidence="3">The sequence shown here is derived from an EMBL/GenBank/DDBJ whole genome shotgun (WGS) entry which is preliminary data.</text>
</comment>
<protein>
    <submittedName>
        <fullName evidence="3">TonB-dependent receptor</fullName>
    </submittedName>
</protein>
<evidence type="ECO:0000313" key="3">
    <source>
        <dbReference type="EMBL" id="TMQ65268.1"/>
    </source>
</evidence>
<evidence type="ECO:0000256" key="1">
    <source>
        <dbReference type="SAM" id="MobiDB-lite"/>
    </source>
</evidence>
<dbReference type="AlphaFoldDB" id="A0A538TNV0"/>
<proteinExistence type="predicted"/>
<sequence>MTVQESPPPAIQKGDTTEYRAGAVKVNKDATAEDLVQKLPGVTMENGQVKAHGENVQNVLVNGRPFFGNDPTAAMRNLPADVVDRIQVYDRMSDQAEFSGFDDGQSQKTMNFILRDVRAKFGKVYAGYGDQDRYQAGGSATVMHGPTRLTAIAMSNNINQRNFSLQDLFGGLTGMGGSGGGRGPRIMMFGGGFRPGGGSGDMFRMRGFGGGAFDPSTFLVGQESGVSTTHSGGLNYVGQWGKRLSVSSSIFANDTDNENLQTLTRQYLPPQDSITFYDQRQGSDSRNQNPRFDARIEWSPDSLNSAILQPRLYFQKNRGNTIGDAANTTDQGDVRSAAHSRSFDSVDGNNLSSRLTLRHRFAKRGRNVSAEVNVGHILRDGDGSQRSLTDYYSGAEASHDTLDQVSTSHTVTNSLSTRIAFTEPIAASLQIQAIYNPSFTQSDADARALGLDLQTGGYSVPDSALSNSHRSRHAVQNGGLAMLYTRGPWRLLGNTSWQRATLRSEQTFPHAHTVDRSFEDLLPSMALTGSFANRRNVRLSWSTSAVAPTIGQLQNVVNNANPLSLTTGNPDLRPTYAHSLSLRISEANPLESKSRFLFANLSRTSRSIGTSILTAPTDTTVDGVFLPRGTQLTRPENLGDAWSANLFGVYSRPTKLLKSILSLNGGGSFTRTPTRINGATNVSRAYAIRTGLVLASNISQNLDFTLSYWGTYNISRNTLSAGNTGDYFTHTAGLRFNAVAPHGIVVREEVNHNLQSGVPSAYGQDVVLWNTTLGKKMLNGDRGEFRITATDVLRQNRSVTRSITETYVQDSRDRTLGRFVQGVFTYTFR</sequence>
<gene>
    <name evidence="3" type="ORF">E6K78_08020</name>
</gene>
<organism evidence="3 4">
    <name type="scientific">Eiseniibacteriota bacterium</name>
    <dbReference type="NCBI Taxonomy" id="2212470"/>
    <lineage>
        <taxon>Bacteria</taxon>
        <taxon>Candidatus Eiseniibacteriota</taxon>
    </lineage>
</organism>